<evidence type="ECO:0000313" key="5">
    <source>
        <dbReference type="Proteomes" id="UP001597375"/>
    </source>
</evidence>
<keyword evidence="2" id="KW-0732">Signal</keyword>
<evidence type="ECO:0000259" key="3">
    <source>
        <dbReference type="Pfam" id="PF05618"/>
    </source>
</evidence>
<feature type="compositionally biased region" description="Basic and acidic residues" evidence="1">
    <location>
        <begin position="58"/>
        <end position="73"/>
    </location>
</feature>
<dbReference type="PANTHER" id="PTHR38037:SF2">
    <property type="entry name" value="ATP-DEPENDENT ZINC PROTEASE DOMAIN-CONTAINING PROTEIN-RELATED"/>
    <property type="match status" value="1"/>
</dbReference>
<feature type="domain" description="Retropepsin-like aspartic endopeptidase" evidence="3">
    <location>
        <begin position="126"/>
        <end position="260"/>
    </location>
</feature>
<sequence>MAGDSRRRIMHFKTFSNLRFQLSLLLMLLTCSLVSAAETAKKAEAGKDQPPAAEETAAGEKSEPASKEDKDVESGTPAEENAADKAESDKDSDKAEIDPDDEAAVEEAETAVAAVARPVSPDPIQVYGWKEKILIDGLESDMTAKLDTGAYTSSIHAEETELFERDGKKWVRFIVTEPRKKGSPRVRMEAPLVRIARIKEPGGESETREVVRLAFKIGGRKLRGDFTLNNRANMLSAVLIGRTTIKELGWIDPSRVYLADDKIMR</sequence>
<dbReference type="PANTHER" id="PTHR38037">
    <property type="entry name" value="ZN_PROTEASE DOMAIN-CONTAINING PROTEIN"/>
    <property type="match status" value="1"/>
</dbReference>
<organism evidence="4 5">
    <name type="scientific">Luteolibacter algae</name>
    <dbReference type="NCBI Taxonomy" id="454151"/>
    <lineage>
        <taxon>Bacteria</taxon>
        <taxon>Pseudomonadati</taxon>
        <taxon>Verrucomicrobiota</taxon>
        <taxon>Verrucomicrobiia</taxon>
        <taxon>Verrucomicrobiales</taxon>
        <taxon>Verrucomicrobiaceae</taxon>
        <taxon>Luteolibacter</taxon>
    </lineage>
</organism>
<dbReference type="GO" id="GO:0006508">
    <property type="term" value="P:proteolysis"/>
    <property type="evidence" value="ECO:0007669"/>
    <property type="project" value="UniProtKB-KW"/>
</dbReference>
<dbReference type="Proteomes" id="UP001597375">
    <property type="component" value="Unassembled WGS sequence"/>
</dbReference>
<feature type="signal peptide" evidence="2">
    <location>
        <begin position="1"/>
        <end position="36"/>
    </location>
</feature>
<feature type="chain" id="PRO_5046676323" evidence="2">
    <location>
        <begin position="37"/>
        <end position="265"/>
    </location>
</feature>
<keyword evidence="4" id="KW-0378">Hydrolase</keyword>
<reference evidence="5" key="1">
    <citation type="journal article" date="2019" name="Int. J. Syst. Evol. Microbiol.">
        <title>The Global Catalogue of Microorganisms (GCM) 10K type strain sequencing project: providing services to taxonomists for standard genome sequencing and annotation.</title>
        <authorList>
            <consortium name="The Broad Institute Genomics Platform"/>
            <consortium name="The Broad Institute Genome Sequencing Center for Infectious Disease"/>
            <person name="Wu L."/>
            <person name="Ma J."/>
        </authorList>
    </citation>
    <scope>NUCLEOTIDE SEQUENCE [LARGE SCALE GENOMIC DNA]</scope>
    <source>
        <strain evidence="5">CGMCC 4.7106</strain>
    </source>
</reference>
<dbReference type="InterPro" id="IPR021109">
    <property type="entry name" value="Peptidase_aspartic_dom_sf"/>
</dbReference>
<dbReference type="Gene3D" id="2.40.70.10">
    <property type="entry name" value="Acid Proteases"/>
    <property type="match status" value="1"/>
</dbReference>
<feature type="compositionally biased region" description="Acidic residues" evidence="1">
    <location>
        <begin position="98"/>
        <end position="109"/>
    </location>
</feature>
<dbReference type="RefSeq" id="WP_386819293.1">
    <property type="nucleotide sequence ID" value="NZ_JBHUIT010000005.1"/>
</dbReference>
<feature type="compositionally biased region" description="Basic and acidic residues" evidence="1">
    <location>
        <begin position="82"/>
        <end position="97"/>
    </location>
</feature>
<feature type="region of interest" description="Disordered" evidence="1">
    <location>
        <begin position="41"/>
        <end position="109"/>
    </location>
</feature>
<comment type="caution">
    <text evidence="4">The sequence shown here is derived from an EMBL/GenBank/DDBJ whole genome shotgun (WGS) entry which is preliminary data.</text>
</comment>
<dbReference type="EMBL" id="JBHUIT010000005">
    <property type="protein sequence ID" value="MFD2256235.1"/>
    <property type="molecule type" value="Genomic_DNA"/>
</dbReference>
<dbReference type="SUPFAM" id="SSF50630">
    <property type="entry name" value="Acid proteases"/>
    <property type="match status" value="1"/>
</dbReference>
<accession>A0ABW5D636</accession>
<dbReference type="InterPro" id="IPR008503">
    <property type="entry name" value="Asp_endopeptidase"/>
</dbReference>
<dbReference type="GO" id="GO:0008233">
    <property type="term" value="F:peptidase activity"/>
    <property type="evidence" value="ECO:0007669"/>
    <property type="project" value="UniProtKB-KW"/>
</dbReference>
<protein>
    <submittedName>
        <fullName evidence="4">ATP-dependent zinc protease</fullName>
    </submittedName>
</protein>
<name>A0ABW5D636_9BACT</name>
<keyword evidence="5" id="KW-1185">Reference proteome</keyword>
<keyword evidence="4" id="KW-0645">Protease</keyword>
<gene>
    <name evidence="4" type="ORF">ACFSSA_06090</name>
</gene>
<evidence type="ECO:0000313" key="4">
    <source>
        <dbReference type="EMBL" id="MFD2256235.1"/>
    </source>
</evidence>
<evidence type="ECO:0000256" key="2">
    <source>
        <dbReference type="SAM" id="SignalP"/>
    </source>
</evidence>
<evidence type="ECO:0000256" key="1">
    <source>
        <dbReference type="SAM" id="MobiDB-lite"/>
    </source>
</evidence>
<proteinExistence type="predicted"/>
<dbReference type="Pfam" id="PF05618">
    <property type="entry name" value="Zn_protease"/>
    <property type="match status" value="1"/>
</dbReference>